<dbReference type="InParanoid" id="B2W4F2"/>
<organism evidence="1 2">
    <name type="scientific">Pyrenophora tritici-repentis (strain Pt-1C-BFP)</name>
    <name type="common">Wheat tan spot fungus</name>
    <name type="synonym">Drechslera tritici-repentis</name>
    <dbReference type="NCBI Taxonomy" id="426418"/>
    <lineage>
        <taxon>Eukaryota</taxon>
        <taxon>Fungi</taxon>
        <taxon>Dikarya</taxon>
        <taxon>Ascomycota</taxon>
        <taxon>Pezizomycotina</taxon>
        <taxon>Dothideomycetes</taxon>
        <taxon>Pleosporomycetidae</taxon>
        <taxon>Pleosporales</taxon>
        <taxon>Pleosporineae</taxon>
        <taxon>Pleosporaceae</taxon>
        <taxon>Pyrenophora</taxon>
    </lineage>
</organism>
<evidence type="ECO:0000313" key="2">
    <source>
        <dbReference type="Proteomes" id="UP000001471"/>
    </source>
</evidence>
<dbReference type="EMBL" id="DS231618">
    <property type="protein sequence ID" value="EDU47409.1"/>
    <property type="molecule type" value="Genomic_DNA"/>
</dbReference>
<sequence length="121" mass="13200">MVVVVASLAEPVYWVLRRADMSQHGEPSSALVAGKPIYAPPTHGNTIPLVHTVTHKDIVDCKAVCICDKRQTWNRLCATKYHVSYCSVQGPIATASGTVTISRSPMSPSPTAFTHWVVYHV</sequence>
<reference evidence="2" key="1">
    <citation type="journal article" date="2013" name="G3 (Bethesda)">
        <title>Comparative genomics of a plant-pathogenic fungus, Pyrenophora tritici-repentis, reveals transduplication and the impact of repeat elements on pathogenicity and population divergence.</title>
        <authorList>
            <person name="Manning V.A."/>
            <person name="Pandelova I."/>
            <person name="Dhillon B."/>
            <person name="Wilhelm L.J."/>
            <person name="Goodwin S.B."/>
            <person name="Berlin A.M."/>
            <person name="Figueroa M."/>
            <person name="Freitag M."/>
            <person name="Hane J.K."/>
            <person name="Henrissat B."/>
            <person name="Holman W.H."/>
            <person name="Kodira C.D."/>
            <person name="Martin J."/>
            <person name="Oliver R.P."/>
            <person name="Robbertse B."/>
            <person name="Schackwitz W."/>
            <person name="Schwartz D.C."/>
            <person name="Spatafora J.W."/>
            <person name="Turgeon B.G."/>
            <person name="Yandava C."/>
            <person name="Young S."/>
            <person name="Zhou S."/>
            <person name="Zeng Q."/>
            <person name="Grigoriev I.V."/>
            <person name="Ma L.-J."/>
            <person name="Ciuffetti L.M."/>
        </authorList>
    </citation>
    <scope>NUCLEOTIDE SEQUENCE [LARGE SCALE GENOMIC DNA]</scope>
    <source>
        <strain evidence="2">Pt-1C-BFP</strain>
    </source>
</reference>
<accession>B2W4F2</accession>
<dbReference type="HOGENOM" id="CLU_2039244_0_0_1"/>
<dbReference type="AlphaFoldDB" id="B2W4F2"/>
<evidence type="ECO:0000313" key="1">
    <source>
        <dbReference type="EMBL" id="EDU47409.1"/>
    </source>
</evidence>
<protein>
    <submittedName>
        <fullName evidence="1">Uncharacterized protein</fullName>
    </submittedName>
</protein>
<gene>
    <name evidence="1" type="ORF">PTRG_04502</name>
</gene>
<dbReference type="Proteomes" id="UP000001471">
    <property type="component" value="Unassembled WGS sequence"/>
</dbReference>
<name>B2W4F2_PYRTR</name>
<proteinExistence type="predicted"/>